<dbReference type="OrthoDB" id="9178680at2"/>
<feature type="compositionally biased region" description="Low complexity" evidence="1">
    <location>
        <begin position="305"/>
        <end position="317"/>
    </location>
</feature>
<accession>A0A844BDF8</accession>
<reference evidence="3 4" key="1">
    <citation type="submission" date="2019-11" db="EMBL/GenBank/DDBJ databases">
        <title>Caenimonas koreensis gen. nov., sp. nov., isolated from activated sludge.</title>
        <authorList>
            <person name="Seung H.R."/>
        </authorList>
    </citation>
    <scope>NUCLEOTIDE SEQUENCE [LARGE SCALE GENOMIC DNA]</scope>
    <source>
        <strain evidence="3 4">EMB320</strain>
    </source>
</reference>
<dbReference type="Pfam" id="PF11740">
    <property type="entry name" value="KfrA_N"/>
    <property type="match status" value="1"/>
</dbReference>
<proteinExistence type="predicted"/>
<evidence type="ECO:0000313" key="3">
    <source>
        <dbReference type="EMBL" id="MRD49586.1"/>
    </source>
</evidence>
<protein>
    <submittedName>
        <fullName evidence="3">ATPase</fullName>
    </submittedName>
</protein>
<dbReference type="RefSeq" id="WP_153586883.1">
    <property type="nucleotide sequence ID" value="NZ_WJBU01000027.1"/>
</dbReference>
<feature type="region of interest" description="Disordered" evidence="1">
    <location>
        <begin position="304"/>
        <end position="331"/>
    </location>
</feature>
<evidence type="ECO:0000259" key="2">
    <source>
        <dbReference type="Pfam" id="PF11740"/>
    </source>
</evidence>
<dbReference type="AlphaFoldDB" id="A0A844BDF8"/>
<dbReference type="Proteomes" id="UP000487350">
    <property type="component" value="Unassembled WGS sequence"/>
</dbReference>
<sequence>MDTLPVTEARMQAEIEALRAQHPETQDLYREVCVLLFFRYGLTPTANKLYQLVRKGSMSAPAEALARFWETLREKSRVRIEHPDLPRPLQDAAGEMVGALWQQAQAAAQDTLAQQREEARATMVAAEGLAQSASARADAAEAALGVTQDELRTTQERVVELQSELARAHGEVAAHQRQVDAAAVHRQELQAALNAAQERFTRELEQQRMMATATEERHAGEMKRALLDVDRERGNAGKLQKEIEQMRREMAGQADAHRQEVLERQQQIDALRQRSGELEGRAAELLEQRDLQARELEAMRRRLEAAAAKRAPSTRAAQGSPAKPRVPKTAR</sequence>
<name>A0A844BDF8_9BURK</name>
<evidence type="ECO:0000256" key="1">
    <source>
        <dbReference type="SAM" id="MobiDB-lite"/>
    </source>
</evidence>
<evidence type="ECO:0000313" key="4">
    <source>
        <dbReference type="Proteomes" id="UP000487350"/>
    </source>
</evidence>
<gene>
    <name evidence="3" type="ORF">GHT07_20125</name>
</gene>
<dbReference type="InterPro" id="IPR021104">
    <property type="entry name" value="KfrA_DNA-bd_N"/>
</dbReference>
<comment type="caution">
    <text evidence="3">The sequence shown here is derived from an EMBL/GenBank/DDBJ whole genome shotgun (WGS) entry which is preliminary data.</text>
</comment>
<organism evidence="3 4">
    <name type="scientific">Caenimonas koreensis DSM 17982</name>
    <dbReference type="NCBI Taxonomy" id="1121255"/>
    <lineage>
        <taxon>Bacteria</taxon>
        <taxon>Pseudomonadati</taxon>
        <taxon>Pseudomonadota</taxon>
        <taxon>Betaproteobacteria</taxon>
        <taxon>Burkholderiales</taxon>
        <taxon>Comamonadaceae</taxon>
        <taxon>Caenimonas</taxon>
    </lineage>
</organism>
<keyword evidence="4" id="KW-1185">Reference proteome</keyword>
<dbReference type="EMBL" id="WJBU01000027">
    <property type="protein sequence ID" value="MRD49586.1"/>
    <property type="molecule type" value="Genomic_DNA"/>
</dbReference>
<feature type="domain" description="KfrA N-terminal DNA-binding" evidence="2">
    <location>
        <begin position="33"/>
        <end position="144"/>
    </location>
</feature>